<evidence type="ECO:0000256" key="1">
    <source>
        <dbReference type="SAM" id="SignalP"/>
    </source>
</evidence>
<keyword evidence="3" id="KW-1185">Reference proteome</keyword>
<protein>
    <submittedName>
        <fullName evidence="2">Uncharacterized protein</fullName>
    </submittedName>
</protein>
<accession>A0A9W9WAN4</accession>
<organism evidence="2 3">
    <name type="scientific">Penicillium cosmopolitanum</name>
    <dbReference type="NCBI Taxonomy" id="1131564"/>
    <lineage>
        <taxon>Eukaryota</taxon>
        <taxon>Fungi</taxon>
        <taxon>Dikarya</taxon>
        <taxon>Ascomycota</taxon>
        <taxon>Pezizomycotina</taxon>
        <taxon>Eurotiomycetes</taxon>
        <taxon>Eurotiomycetidae</taxon>
        <taxon>Eurotiales</taxon>
        <taxon>Aspergillaceae</taxon>
        <taxon>Penicillium</taxon>
    </lineage>
</organism>
<feature type="chain" id="PRO_5040837900" evidence="1">
    <location>
        <begin position="20"/>
        <end position="108"/>
    </location>
</feature>
<dbReference type="OrthoDB" id="10490202at2759"/>
<keyword evidence="1" id="KW-0732">Signal</keyword>
<name>A0A9W9WAN4_9EURO</name>
<feature type="signal peptide" evidence="1">
    <location>
        <begin position="1"/>
        <end position="19"/>
    </location>
</feature>
<reference evidence="2" key="2">
    <citation type="journal article" date="2023" name="IMA Fungus">
        <title>Comparative genomic study of the Penicillium genus elucidates a diverse pangenome and 15 lateral gene transfer events.</title>
        <authorList>
            <person name="Petersen C."/>
            <person name="Sorensen T."/>
            <person name="Nielsen M.R."/>
            <person name="Sondergaard T.E."/>
            <person name="Sorensen J.L."/>
            <person name="Fitzpatrick D.A."/>
            <person name="Frisvad J.C."/>
            <person name="Nielsen K.L."/>
        </authorList>
    </citation>
    <scope>NUCLEOTIDE SEQUENCE</scope>
    <source>
        <strain evidence="2">IBT 29677</strain>
    </source>
</reference>
<dbReference type="RefSeq" id="XP_056493871.1">
    <property type="nucleotide sequence ID" value="XM_056625289.1"/>
</dbReference>
<evidence type="ECO:0000313" key="2">
    <source>
        <dbReference type="EMBL" id="KAJ5414025.1"/>
    </source>
</evidence>
<comment type="caution">
    <text evidence="2">The sequence shown here is derived from an EMBL/GenBank/DDBJ whole genome shotgun (WGS) entry which is preliminary data.</text>
</comment>
<reference evidence="2" key="1">
    <citation type="submission" date="2022-12" db="EMBL/GenBank/DDBJ databases">
        <authorList>
            <person name="Petersen C."/>
        </authorList>
    </citation>
    <scope>NUCLEOTIDE SEQUENCE</scope>
    <source>
        <strain evidence="2">IBT 29677</strain>
    </source>
</reference>
<gene>
    <name evidence="2" type="ORF">N7509_000652</name>
</gene>
<sequence>MAMAMVIIGIIHFLSAPQSEVTSPNSGSTYPMDTEYGNYAIGCYATRMYPTSFRSGLASRLGDVHKPFQFFRSFLGGVTQLTLPSVSIFNLPEPMTSGPGLCYDDSAK</sequence>
<dbReference type="EMBL" id="JAPZBU010000003">
    <property type="protein sequence ID" value="KAJ5414025.1"/>
    <property type="molecule type" value="Genomic_DNA"/>
</dbReference>
<dbReference type="GeneID" id="81364269"/>
<proteinExistence type="predicted"/>
<dbReference type="AlphaFoldDB" id="A0A9W9WAN4"/>
<evidence type="ECO:0000313" key="3">
    <source>
        <dbReference type="Proteomes" id="UP001147747"/>
    </source>
</evidence>
<dbReference type="Proteomes" id="UP001147747">
    <property type="component" value="Unassembled WGS sequence"/>
</dbReference>